<keyword evidence="5 8" id="KW-0812">Transmembrane</keyword>
<gene>
    <name evidence="10" type="ORF">AB1Y20_003738</name>
</gene>
<evidence type="ECO:0000256" key="3">
    <source>
        <dbReference type="ARBA" id="ARBA00022475"/>
    </source>
</evidence>
<protein>
    <recommendedName>
        <fullName evidence="12">Amino acid transporter transmembrane domain-containing protein</fullName>
    </recommendedName>
</protein>
<evidence type="ECO:0000256" key="1">
    <source>
        <dbReference type="ARBA" id="ARBA00004429"/>
    </source>
</evidence>
<evidence type="ECO:0000313" key="10">
    <source>
        <dbReference type="EMBL" id="KAL1514646.1"/>
    </source>
</evidence>
<feature type="transmembrane region" description="Helical" evidence="8">
    <location>
        <begin position="442"/>
        <end position="467"/>
    </location>
</feature>
<keyword evidence="11" id="KW-1185">Reference proteome</keyword>
<reference evidence="10 11" key="1">
    <citation type="journal article" date="2024" name="Science">
        <title>Giant polyketide synthase enzymes in the biosynthesis of giant marine polyether toxins.</title>
        <authorList>
            <person name="Fallon T.R."/>
            <person name="Shende V.V."/>
            <person name="Wierzbicki I.H."/>
            <person name="Pendleton A.L."/>
            <person name="Watervoot N.F."/>
            <person name="Auber R.P."/>
            <person name="Gonzalez D.J."/>
            <person name="Wisecaver J.H."/>
            <person name="Moore B.S."/>
        </authorList>
    </citation>
    <scope>NUCLEOTIDE SEQUENCE [LARGE SCALE GENOMIC DNA]</scope>
    <source>
        <strain evidence="10 11">12B1</strain>
    </source>
</reference>
<feature type="signal peptide" evidence="9">
    <location>
        <begin position="1"/>
        <end position="27"/>
    </location>
</feature>
<keyword evidence="3" id="KW-1003">Cell membrane</keyword>
<keyword evidence="6 8" id="KW-1133">Transmembrane helix</keyword>
<name>A0AB34J628_PRYPA</name>
<evidence type="ECO:0000256" key="9">
    <source>
        <dbReference type="SAM" id="SignalP"/>
    </source>
</evidence>
<dbReference type="Proteomes" id="UP001515480">
    <property type="component" value="Unassembled WGS sequence"/>
</dbReference>
<keyword evidence="4" id="KW-0997">Cell inner membrane</keyword>
<comment type="subcellular location">
    <subcellularLocation>
        <location evidence="1">Cell inner membrane</location>
        <topology evidence="1">Multi-pass membrane protein</topology>
    </subcellularLocation>
</comment>
<evidence type="ECO:0000313" key="11">
    <source>
        <dbReference type="Proteomes" id="UP001515480"/>
    </source>
</evidence>
<feature type="transmembrane region" description="Helical" evidence="8">
    <location>
        <begin position="374"/>
        <end position="397"/>
    </location>
</feature>
<keyword evidence="9" id="KW-0732">Signal</keyword>
<evidence type="ECO:0000256" key="7">
    <source>
        <dbReference type="ARBA" id="ARBA00023136"/>
    </source>
</evidence>
<feature type="transmembrane region" description="Helical" evidence="8">
    <location>
        <begin position="418"/>
        <end position="436"/>
    </location>
</feature>
<evidence type="ECO:0000256" key="8">
    <source>
        <dbReference type="SAM" id="Phobius"/>
    </source>
</evidence>
<keyword evidence="2" id="KW-0813">Transport</keyword>
<dbReference type="EMBL" id="JBGBPQ010000012">
    <property type="protein sequence ID" value="KAL1514646.1"/>
    <property type="molecule type" value="Genomic_DNA"/>
</dbReference>
<keyword evidence="7 8" id="KW-0472">Membrane</keyword>
<proteinExistence type="predicted"/>
<organism evidence="10 11">
    <name type="scientific">Prymnesium parvum</name>
    <name type="common">Toxic golden alga</name>
    <dbReference type="NCBI Taxonomy" id="97485"/>
    <lineage>
        <taxon>Eukaryota</taxon>
        <taxon>Haptista</taxon>
        <taxon>Haptophyta</taxon>
        <taxon>Prymnesiophyceae</taxon>
        <taxon>Prymnesiales</taxon>
        <taxon>Prymnesiaceae</taxon>
        <taxon>Prymnesium</taxon>
    </lineage>
</organism>
<dbReference type="GO" id="GO:0003333">
    <property type="term" value="P:amino acid transmembrane transport"/>
    <property type="evidence" value="ECO:0007669"/>
    <property type="project" value="InterPro"/>
</dbReference>
<feature type="transmembrane region" description="Helical" evidence="8">
    <location>
        <begin position="169"/>
        <end position="190"/>
    </location>
</feature>
<feature type="transmembrane region" description="Helical" evidence="8">
    <location>
        <begin position="327"/>
        <end position="354"/>
    </location>
</feature>
<sequence>MRSTARSSRLAFALSVLLHFMVVPSSALRARTGWRSTLTTAHLRVRCTVRMALATDGRLPTPEQPAVMATPPTAQHSEPPMLLSDASAMIAGTAIGGGILALPIVTTPMGFLPALVALTCVWGFLLLTAIAYAEAGSSVLRQIHSESSGGRSTVFGVVSLTRRAFGGKISGACSVAFLTQMLAVVTAQVVKAGEMLALKLPLSPFLACAIPSAAAGIFAFSAPHRTVERANTWLSLALLVGFAALVAAAVGSGPVSSSLMTAKWGMLLPAKGVGSTWAVPVFLNMLCFGQAVPLVVSGMLPATSNEHKARSADNVVQTTQLRAVRSALLIGSVVPLVLSLVWAASSTALTSVLTKDSTSVLDPVMSLLEAPLRFSLPVSLLALGAIGTTLLASFLALGQFIDDALTNVKGQFTRRERNIASAIVVIVPSVLASAGPRLYMPLLAFSGAFPTTILYCLMPPLAAMVFHRRARDDSLELSNTALLPGGDLVRAALAVIAVGLVGTSAVDFASRMLPRVFA</sequence>
<feature type="transmembrane region" description="Helical" evidence="8">
    <location>
        <begin position="202"/>
        <end position="221"/>
    </location>
</feature>
<feature type="transmembrane region" description="Helical" evidence="8">
    <location>
        <begin position="233"/>
        <end position="257"/>
    </location>
</feature>
<dbReference type="Pfam" id="PF03222">
    <property type="entry name" value="Trp_Tyr_perm"/>
    <property type="match status" value="1"/>
</dbReference>
<dbReference type="GO" id="GO:0005886">
    <property type="term" value="C:plasma membrane"/>
    <property type="evidence" value="ECO:0007669"/>
    <property type="project" value="UniProtKB-SubCell"/>
</dbReference>
<feature type="transmembrane region" description="Helical" evidence="8">
    <location>
        <begin position="488"/>
        <end position="506"/>
    </location>
</feature>
<dbReference type="AlphaFoldDB" id="A0AB34J628"/>
<accession>A0AB34J628</accession>
<feature type="chain" id="PRO_5044232893" description="Amino acid transporter transmembrane domain-containing protein" evidence="9">
    <location>
        <begin position="28"/>
        <end position="518"/>
    </location>
</feature>
<evidence type="ECO:0000256" key="2">
    <source>
        <dbReference type="ARBA" id="ARBA00022448"/>
    </source>
</evidence>
<evidence type="ECO:0000256" key="6">
    <source>
        <dbReference type="ARBA" id="ARBA00022989"/>
    </source>
</evidence>
<feature type="transmembrane region" description="Helical" evidence="8">
    <location>
        <begin position="277"/>
        <end position="300"/>
    </location>
</feature>
<comment type="caution">
    <text evidence="10">The sequence shown here is derived from an EMBL/GenBank/DDBJ whole genome shotgun (WGS) entry which is preliminary data.</text>
</comment>
<dbReference type="PANTHER" id="PTHR32195:SF24">
    <property type="entry name" value="TRYPTOPHAN OR TYROSINE TRANSPORTER PROTEIN"/>
    <property type="match status" value="1"/>
</dbReference>
<dbReference type="PANTHER" id="PTHR32195">
    <property type="entry name" value="OS07G0662800 PROTEIN"/>
    <property type="match status" value="1"/>
</dbReference>
<dbReference type="InterPro" id="IPR018227">
    <property type="entry name" value="Amino_acid_transport_2"/>
</dbReference>
<evidence type="ECO:0000256" key="5">
    <source>
        <dbReference type="ARBA" id="ARBA00022692"/>
    </source>
</evidence>
<evidence type="ECO:0008006" key="12">
    <source>
        <dbReference type="Google" id="ProtNLM"/>
    </source>
</evidence>
<evidence type="ECO:0000256" key="4">
    <source>
        <dbReference type="ARBA" id="ARBA00022519"/>
    </source>
</evidence>
<feature type="transmembrane region" description="Helical" evidence="8">
    <location>
        <begin position="111"/>
        <end position="133"/>
    </location>
</feature>